<proteinExistence type="predicted"/>
<comment type="caution">
    <text evidence="2">The sequence shown here is derived from an EMBL/GenBank/DDBJ whole genome shotgun (WGS) entry which is preliminary data.</text>
</comment>
<keyword evidence="3" id="KW-1185">Reference proteome</keyword>
<evidence type="ECO:0000313" key="2">
    <source>
        <dbReference type="EMBL" id="MEJ5095938.1"/>
    </source>
</evidence>
<feature type="signal peptide" evidence="1">
    <location>
        <begin position="1"/>
        <end position="22"/>
    </location>
</feature>
<dbReference type="Proteomes" id="UP001380365">
    <property type="component" value="Unassembled WGS sequence"/>
</dbReference>
<dbReference type="EMBL" id="JBBGZA010000001">
    <property type="protein sequence ID" value="MEJ5095938.1"/>
    <property type="molecule type" value="Genomic_DNA"/>
</dbReference>
<gene>
    <name evidence="2" type="ORF">WH159_15525</name>
</gene>
<evidence type="ECO:0000256" key="1">
    <source>
        <dbReference type="SAM" id="SignalP"/>
    </source>
</evidence>
<sequence length="377" mass="41553">MIRFFTTVAACVVVACAGPVAAEEIKGQAIIAGVPSIIALDIDDDLATLRHRPADNSAGWSRYVVHGPRQALALLADERLAFLWPALERMGGDDMSKLRDQSLERTRRGWQEGRLTAPNDEMANVGLSRRARALGQYVDALMDAGQWEAALELLTSERKRERGTSTLDHLELQAIIRDTAQVLEGLKQTERELDVWRQGIQLLGDSPFGLNLRLSLAARLAETGHYAESLEISEAARATFLKTAPANQVPNALPQFDWIRACALKGLGRADEANAIMAGVADAEQVESRRIHLPRIRDHEQRAYQCLRDPEGLAEVWSRDLTQSPAIGSETFLLAQASAEIDVLHRPTVDAAHAVFTAAPPLRMLPDRYSAAQHAWR</sequence>
<feature type="chain" id="PRO_5046671795" evidence="1">
    <location>
        <begin position="23"/>
        <end position="377"/>
    </location>
</feature>
<name>A0ABU8Q8X7_9SPHN</name>
<keyword evidence="1" id="KW-0732">Signal</keyword>
<dbReference type="PROSITE" id="PS51257">
    <property type="entry name" value="PROKAR_LIPOPROTEIN"/>
    <property type="match status" value="1"/>
</dbReference>
<organism evidence="2 3">
    <name type="scientific">Sphingomonas molluscorum</name>
    <dbReference type="NCBI Taxonomy" id="418184"/>
    <lineage>
        <taxon>Bacteria</taxon>
        <taxon>Pseudomonadati</taxon>
        <taxon>Pseudomonadota</taxon>
        <taxon>Alphaproteobacteria</taxon>
        <taxon>Sphingomonadales</taxon>
        <taxon>Sphingomonadaceae</taxon>
        <taxon>Sphingomonas</taxon>
    </lineage>
</organism>
<accession>A0ABU8Q8X7</accession>
<protein>
    <submittedName>
        <fullName evidence="2">Uncharacterized protein</fullName>
    </submittedName>
</protein>
<dbReference type="RefSeq" id="WP_132883076.1">
    <property type="nucleotide sequence ID" value="NZ_JBBGZA010000001.1"/>
</dbReference>
<evidence type="ECO:0000313" key="3">
    <source>
        <dbReference type="Proteomes" id="UP001380365"/>
    </source>
</evidence>
<reference evidence="2 3" key="1">
    <citation type="submission" date="2023-12" db="EMBL/GenBank/DDBJ databases">
        <title>Gut-associated functions are favored during microbiome assembly across C. elegans life.</title>
        <authorList>
            <person name="Zimmermann J."/>
        </authorList>
    </citation>
    <scope>NUCLEOTIDE SEQUENCE [LARGE SCALE GENOMIC DNA]</scope>
    <source>
        <strain evidence="2 3">JUb134</strain>
    </source>
</reference>